<evidence type="ECO:0000313" key="3">
    <source>
        <dbReference type="EMBL" id="TFJ80771.1"/>
    </source>
</evidence>
<dbReference type="EMBL" id="SDOX01000158">
    <property type="protein sequence ID" value="TFJ80771.1"/>
    <property type="molecule type" value="Genomic_DNA"/>
</dbReference>
<feature type="compositionally biased region" description="Low complexity" evidence="1">
    <location>
        <begin position="22"/>
        <end position="33"/>
    </location>
</feature>
<dbReference type="GO" id="GO:0071209">
    <property type="term" value="F:U7 snRNA binding"/>
    <property type="evidence" value="ECO:0007669"/>
    <property type="project" value="InterPro"/>
</dbReference>
<dbReference type="Proteomes" id="UP000355283">
    <property type="component" value="Unassembled WGS sequence"/>
</dbReference>
<dbReference type="GO" id="GO:0006398">
    <property type="term" value="P:mRNA 3'-end processing by stem-loop binding and cleavage"/>
    <property type="evidence" value="ECO:0007669"/>
    <property type="project" value="TreeGrafter"/>
</dbReference>
<dbReference type="InterPro" id="IPR010920">
    <property type="entry name" value="LSM_dom_sf"/>
</dbReference>
<feature type="region of interest" description="Disordered" evidence="1">
    <location>
        <begin position="1"/>
        <end position="33"/>
    </location>
</feature>
<feature type="compositionally biased region" description="Basic residues" evidence="1">
    <location>
        <begin position="312"/>
        <end position="331"/>
    </location>
</feature>
<evidence type="ECO:0000313" key="4">
    <source>
        <dbReference type="Proteomes" id="UP000355283"/>
    </source>
</evidence>
<dbReference type="SMART" id="SM00651">
    <property type="entry name" value="Sm"/>
    <property type="match status" value="1"/>
</dbReference>
<feature type="compositionally biased region" description="Basic and acidic residues" evidence="1">
    <location>
        <begin position="408"/>
        <end position="419"/>
    </location>
</feature>
<evidence type="ECO:0000259" key="2">
    <source>
        <dbReference type="SMART" id="SM00651"/>
    </source>
</evidence>
<proteinExistence type="predicted"/>
<dbReference type="PANTHER" id="PTHR21415">
    <property type="entry name" value="U7 SNRNA-ASSOCIATED SM-LIKE PROTEIN LSM11"/>
    <property type="match status" value="1"/>
</dbReference>
<reference evidence="3 4" key="1">
    <citation type="submission" date="2019-01" db="EMBL/GenBank/DDBJ databases">
        <title>Nuclear Genome Assembly of the Microalgal Biofuel strain Nannochloropsis salina CCMP1776.</title>
        <authorList>
            <person name="Hovde B."/>
        </authorList>
    </citation>
    <scope>NUCLEOTIDE SEQUENCE [LARGE SCALE GENOMIC DNA]</scope>
    <source>
        <strain evidence="3 4">CCMP1776</strain>
    </source>
</reference>
<comment type="caution">
    <text evidence="3">The sequence shown here is derived from an EMBL/GenBank/DDBJ whole genome shotgun (WGS) entry which is preliminary data.</text>
</comment>
<sequence>MSSPAPSHGFWSLPSSPPDGDASVPPSLPAASATPSKKTLLREALIAFYEVHNPSQLVDVLLDEIVAKYLGQESQLLARLHRRYGEMPRVPYLPRNGEKLSMGCDDTLPCKSMDDSALNRGSSIGIHSEAEKASDEARANLLSPHFDATFTLTQLPRMRSSVRAVIPVPDAPLFDNLSRSRHLLPSSHTDYMPPWGPKEEAARAARRQALVAKKTAIAAARGPPLLQVLAESLKTGPTGLLYRCYQEKKAVVVTVRSRGGLRGTVTGRLRGFDRHFNLVLEEAEEALFVRKGEGKDRGTGDGEGAEGEQKERRRSQRKRGRRAGRKHKLPEKRKEAQREQEDDSLVGTEGGQDQPAVKGGRTEEWEEDPAGGRKRKRAEARGGVEEGQAGGEEASLAKHQKTGARQDQGGKEGRGEGVLRRTFPLVVVRGDNVVMVFEAAPARSTHAR</sequence>
<dbReference type="InterPro" id="IPR001163">
    <property type="entry name" value="Sm_dom_euk/arc"/>
</dbReference>
<dbReference type="InterPro" id="IPR039267">
    <property type="entry name" value="Lsm11"/>
</dbReference>
<dbReference type="GO" id="GO:0005683">
    <property type="term" value="C:U7 snRNP"/>
    <property type="evidence" value="ECO:0007669"/>
    <property type="project" value="TreeGrafter"/>
</dbReference>
<dbReference type="Gene3D" id="2.30.30.100">
    <property type="match status" value="1"/>
</dbReference>
<dbReference type="OrthoDB" id="437526at2759"/>
<feature type="region of interest" description="Disordered" evidence="1">
    <location>
        <begin position="290"/>
        <end position="420"/>
    </location>
</feature>
<name>A0A4D9CNM7_9STRA</name>
<keyword evidence="4" id="KW-1185">Reference proteome</keyword>
<dbReference type="PANTHER" id="PTHR21415:SF1">
    <property type="entry name" value="U7 SNRNA-ASSOCIATED SM-LIKE PROTEIN LSM11"/>
    <property type="match status" value="1"/>
</dbReference>
<dbReference type="AlphaFoldDB" id="A0A4D9CNM7"/>
<protein>
    <recommendedName>
        <fullName evidence="2">Sm domain-containing protein</fullName>
    </recommendedName>
</protein>
<accession>A0A4D9CNM7</accession>
<dbReference type="Pfam" id="PF01423">
    <property type="entry name" value="LSM"/>
    <property type="match status" value="1"/>
</dbReference>
<dbReference type="SUPFAM" id="SSF50182">
    <property type="entry name" value="Sm-like ribonucleoproteins"/>
    <property type="match status" value="1"/>
</dbReference>
<organism evidence="3 4">
    <name type="scientific">Nannochloropsis salina CCMP1776</name>
    <dbReference type="NCBI Taxonomy" id="1027361"/>
    <lineage>
        <taxon>Eukaryota</taxon>
        <taxon>Sar</taxon>
        <taxon>Stramenopiles</taxon>
        <taxon>Ochrophyta</taxon>
        <taxon>Eustigmatophyceae</taxon>
        <taxon>Eustigmatales</taxon>
        <taxon>Monodopsidaceae</taxon>
        <taxon>Microchloropsis</taxon>
        <taxon>Microchloropsis salina</taxon>
    </lineage>
</organism>
<gene>
    <name evidence="3" type="ORF">NSK_007948</name>
</gene>
<feature type="compositionally biased region" description="Basic and acidic residues" evidence="1">
    <location>
        <begin position="290"/>
        <end position="300"/>
    </location>
</feature>
<feature type="domain" description="Sm" evidence="2">
    <location>
        <begin position="243"/>
        <end position="438"/>
    </location>
</feature>
<evidence type="ECO:0000256" key="1">
    <source>
        <dbReference type="SAM" id="MobiDB-lite"/>
    </source>
</evidence>